<dbReference type="InterPro" id="IPR035979">
    <property type="entry name" value="RBD_domain_sf"/>
</dbReference>
<keyword evidence="1 2" id="KW-0694">RNA-binding</keyword>
<dbReference type="GO" id="GO:0003723">
    <property type="term" value="F:RNA binding"/>
    <property type="evidence" value="ECO:0007669"/>
    <property type="project" value="UniProtKB-UniRule"/>
</dbReference>
<feature type="domain" description="RRM" evidence="4">
    <location>
        <begin position="25"/>
        <end position="103"/>
    </location>
</feature>
<dbReference type="Proteomes" id="UP001175271">
    <property type="component" value="Unassembled WGS sequence"/>
</dbReference>
<evidence type="ECO:0000256" key="3">
    <source>
        <dbReference type="SAM" id="MobiDB-lite"/>
    </source>
</evidence>
<feature type="region of interest" description="Disordered" evidence="3">
    <location>
        <begin position="297"/>
        <end position="316"/>
    </location>
</feature>
<dbReference type="AlphaFoldDB" id="A0AA39H5R5"/>
<reference evidence="5" key="1">
    <citation type="submission" date="2023-06" db="EMBL/GenBank/DDBJ databases">
        <title>Genomic analysis of the entomopathogenic nematode Steinernema hermaphroditum.</title>
        <authorList>
            <person name="Schwarz E.M."/>
            <person name="Heppert J.K."/>
            <person name="Baniya A."/>
            <person name="Schwartz H.T."/>
            <person name="Tan C.-H."/>
            <person name="Antoshechkin I."/>
            <person name="Sternberg P.W."/>
            <person name="Goodrich-Blair H."/>
            <person name="Dillman A.R."/>
        </authorList>
    </citation>
    <scope>NUCLEOTIDE SEQUENCE</scope>
    <source>
        <strain evidence="5">PS9179</strain>
        <tissue evidence="5">Whole animal</tissue>
    </source>
</reference>
<feature type="domain" description="RRM" evidence="4">
    <location>
        <begin position="119"/>
        <end position="208"/>
    </location>
</feature>
<dbReference type="SUPFAM" id="SSF54928">
    <property type="entry name" value="RNA-binding domain, RBD"/>
    <property type="match status" value="2"/>
</dbReference>
<dbReference type="PANTHER" id="PTHR15241:SF304">
    <property type="entry name" value="RRM DOMAIN-CONTAINING PROTEIN"/>
    <property type="match status" value="1"/>
</dbReference>
<dbReference type="PANTHER" id="PTHR15241">
    <property type="entry name" value="TRANSFORMER-2-RELATED"/>
    <property type="match status" value="1"/>
</dbReference>
<accession>A0AA39H5R5</accession>
<dbReference type="Gene3D" id="3.30.70.330">
    <property type="match status" value="2"/>
</dbReference>
<dbReference type="SMART" id="SM00361">
    <property type="entry name" value="RRM_1"/>
    <property type="match status" value="1"/>
</dbReference>
<evidence type="ECO:0000313" key="5">
    <source>
        <dbReference type="EMBL" id="KAK0399236.1"/>
    </source>
</evidence>
<comment type="caution">
    <text evidence="5">The sequence shown here is derived from an EMBL/GenBank/DDBJ whole genome shotgun (WGS) entry which is preliminary data.</text>
</comment>
<dbReference type="InterPro" id="IPR003954">
    <property type="entry name" value="RRM_euk-type"/>
</dbReference>
<evidence type="ECO:0000256" key="2">
    <source>
        <dbReference type="PROSITE-ProRule" id="PRU00176"/>
    </source>
</evidence>
<organism evidence="5 6">
    <name type="scientific">Steinernema hermaphroditum</name>
    <dbReference type="NCBI Taxonomy" id="289476"/>
    <lineage>
        <taxon>Eukaryota</taxon>
        <taxon>Metazoa</taxon>
        <taxon>Ecdysozoa</taxon>
        <taxon>Nematoda</taxon>
        <taxon>Chromadorea</taxon>
        <taxon>Rhabditida</taxon>
        <taxon>Tylenchina</taxon>
        <taxon>Panagrolaimomorpha</taxon>
        <taxon>Strongyloidoidea</taxon>
        <taxon>Steinernematidae</taxon>
        <taxon>Steinernema</taxon>
    </lineage>
</organism>
<name>A0AA39H5R5_9BILA</name>
<evidence type="ECO:0000256" key="1">
    <source>
        <dbReference type="ARBA" id="ARBA00022884"/>
    </source>
</evidence>
<keyword evidence="6" id="KW-1185">Reference proteome</keyword>
<dbReference type="SMART" id="SM00360">
    <property type="entry name" value="RRM"/>
    <property type="match status" value="2"/>
</dbReference>
<gene>
    <name evidence="5" type="ORF">QR680_002954</name>
</gene>
<evidence type="ECO:0000313" key="6">
    <source>
        <dbReference type="Proteomes" id="UP001175271"/>
    </source>
</evidence>
<dbReference type="CDD" id="cd00590">
    <property type="entry name" value="RRM_SF"/>
    <property type="match status" value="1"/>
</dbReference>
<protein>
    <recommendedName>
        <fullName evidence="4">RRM domain-containing protein</fullName>
    </recommendedName>
</protein>
<sequence length="316" mass="35021">MVAIDTTLSSALNSLSLGYDPDPRKNVYVKNFGYELTETEFAALFAAFGTITSCVIMKDSSGKSRGFGFVAYQTSDQAQTAISSMNGMKIFNGRTIYASVAQKKAERFAVRGQESEQPTRIYVKNLAEGVDEAVLTQFFSIYGTVLSADIARHFSGISKRYGYVTFRNFSEAKDAVSKAWKAKLHGNELFVALDKFHGPQFVLPVVEYPRRIPFFNPAVPPPSYGGIVSPGFLTPQTSPQLVKKTTSFQHRVPMQTHVNLPPHLPYSINPGVANISPQLYQMQQQRDQYGASVFLTPPEKSKSQCAKTARTRRNSN</sequence>
<dbReference type="InterPro" id="IPR012677">
    <property type="entry name" value="Nucleotide-bd_a/b_plait_sf"/>
</dbReference>
<dbReference type="PROSITE" id="PS50102">
    <property type="entry name" value="RRM"/>
    <property type="match status" value="2"/>
</dbReference>
<proteinExistence type="predicted"/>
<evidence type="ECO:0000259" key="4">
    <source>
        <dbReference type="PROSITE" id="PS50102"/>
    </source>
</evidence>
<dbReference type="Pfam" id="PF00076">
    <property type="entry name" value="RRM_1"/>
    <property type="match status" value="2"/>
</dbReference>
<dbReference type="InterPro" id="IPR000504">
    <property type="entry name" value="RRM_dom"/>
</dbReference>
<dbReference type="EMBL" id="JAUCMV010000005">
    <property type="protein sequence ID" value="KAK0399236.1"/>
    <property type="molecule type" value="Genomic_DNA"/>
</dbReference>